<accession>A0ACB7T401</accession>
<dbReference type="EMBL" id="CM023491">
    <property type="protein sequence ID" value="KAH6941693.1"/>
    <property type="molecule type" value="Genomic_DNA"/>
</dbReference>
<dbReference type="Proteomes" id="UP000821845">
    <property type="component" value="Chromosome 11"/>
</dbReference>
<proteinExistence type="predicted"/>
<keyword evidence="2" id="KW-1185">Reference proteome</keyword>
<protein>
    <submittedName>
        <fullName evidence="1">Uncharacterized protein</fullName>
    </submittedName>
</protein>
<evidence type="ECO:0000313" key="2">
    <source>
        <dbReference type="Proteomes" id="UP000821845"/>
    </source>
</evidence>
<evidence type="ECO:0000313" key="1">
    <source>
        <dbReference type="EMBL" id="KAH6941693.1"/>
    </source>
</evidence>
<gene>
    <name evidence="1" type="ORF">HPB50_022685</name>
</gene>
<organism evidence="1 2">
    <name type="scientific">Hyalomma asiaticum</name>
    <name type="common">Tick</name>
    <dbReference type="NCBI Taxonomy" id="266040"/>
    <lineage>
        <taxon>Eukaryota</taxon>
        <taxon>Metazoa</taxon>
        <taxon>Ecdysozoa</taxon>
        <taxon>Arthropoda</taxon>
        <taxon>Chelicerata</taxon>
        <taxon>Arachnida</taxon>
        <taxon>Acari</taxon>
        <taxon>Parasitiformes</taxon>
        <taxon>Ixodida</taxon>
        <taxon>Ixodoidea</taxon>
        <taxon>Ixodidae</taxon>
        <taxon>Hyalomminae</taxon>
        <taxon>Hyalomma</taxon>
    </lineage>
</organism>
<name>A0ACB7T401_HYAAI</name>
<reference evidence="1" key="1">
    <citation type="submission" date="2020-05" db="EMBL/GenBank/DDBJ databases">
        <title>Large-scale comparative analyses of tick genomes elucidate their genetic diversity and vector capacities.</title>
        <authorList>
            <person name="Jia N."/>
            <person name="Wang J."/>
            <person name="Shi W."/>
            <person name="Du L."/>
            <person name="Sun Y."/>
            <person name="Zhan W."/>
            <person name="Jiang J."/>
            <person name="Wang Q."/>
            <person name="Zhang B."/>
            <person name="Ji P."/>
            <person name="Sakyi L.B."/>
            <person name="Cui X."/>
            <person name="Yuan T."/>
            <person name="Jiang B."/>
            <person name="Yang W."/>
            <person name="Lam T.T.-Y."/>
            <person name="Chang Q."/>
            <person name="Ding S."/>
            <person name="Wang X."/>
            <person name="Zhu J."/>
            <person name="Ruan X."/>
            <person name="Zhao L."/>
            <person name="Wei J."/>
            <person name="Que T."/>
            <person name="Du C."/>
            <person name="Cheng J."/>
            <person name="Dai P."/>
            <person name="Han X."/>
            <person name="Huang E."/>
            <person name="Gao Y."/>
            <person name="Liu J."/>
            <person name="Shao H."/>
            <person name="Ye R."/>
            <person name="Li L."/>
            <person name="Wei W."/>
            <person name="Wang X."/>
            <person name="Wang C."/>
            <person name="Yang T."/>
            <person name="Huo Q."/>
            <person name="Li W."/>
            <person name="Guo W."/>
            <person name="Chen H."/>
            <person name="Zhou L."/>
            <person name="Ni X."/>
            <person name="Tian J."/>
            <person name="Zhou Y."/>
            <person name="Sheng Y."/>
            <person name="Liu T."/>
            <person name="Pan Y."/>
            <person name="Xia L."/>
            <person name="Li J."/>
            <person name="Zhao F."/>
            <person name="Cao W."/>
        </authorList>
    </citation>
    <scope>NUCLEOTIDE SEQUENCE</scope>
    <source>
        <strain evidence="1">Hyas-2018</strain>
    </source>
</reference>
<sequence>MTAKGSLPSTRTPSKDKKDTQHRVAVLYQGPAEKTTWHLFVNSADATSDKVRLKDVQALTLRLGQYTTGRRSHPVPQLNCRGGSAGCRDQPSVVQCYNRGTDGRDVQWECKTEMKRSQKFGLIQVTCEGYDYPQDEYILVGSCGLEYYLERTGHGRRSSLPARGQRIYKERHSSARRFPSFVSAIFVVLAALGFCALCLCCVSVCDDASRPGSTFINRLKRSQRRYQPLQAPLQSTNQLAARPSVPPPAYQTYETPPPYNPQYMPTGQAPNINYGWAPTMWPASSSGGPGFWTGAATGGLLGYLYGNRGTRGQRIYKERHSSARRFPSFVSAIFVVLAALGFCALCLCCVSVCDDASRPGSTFINRLKRSQRRYQPLQAPLQSTNQLAARPSVPPPAYQTYETPPPYNPQYMPTGQAPNINYAYMYLAACIRQGWLRKCGPQVHREDPVSGLARLQEAYLAISTETEARAGDELFDGVESSDMVTSTGEEQFWTN</sequence>
<comment type="caution">
    <text evidence="1">The sequence shown here is derived from an EMBL/GenBank/DDBJ whole genome shotgun (WGS) entry which is preliminary data.</text>
</comment>